<evidence type="ECO:0000313" key="1">
    <source>
        <dbReference type="EMBL" id="RGM93464.1"/>
    </source>
</evidence>
<evidence type="ECO:0000313" key="5">
    <source>
        <dbReference type="Proteomes" id="UP000260814"/>
    </source>
</evidence>
<accession>A0A3E4ZEF2</accession>
<reference evidence="5 6" key="1">
    <citation type="submission" date="2018-08" db="EMBL/GenBank/DDBJ databases">
        <title>A genome reference for cultivated species of the human gut microbiota.</title>
        <authorList>
            <person name="Zou Y."/>
            <person name="Xue W."/>
            <person name="Luo G."/>
        </authorList>
    </citation>
    <scope>NUCLEOTIDE SEQUENCE [LARGE SCALE GENOMIC DNA]</scope>
    <source>
        <strain evidence="4 7">AF39-11</strain>
        <strain evidence="3 8">AM17-44</strain>
        <strain evidence="2 6">AM31-10</strain>
        <strain evidence="1 5">OM06-2</strain>
    </source>
</reference>
<dbReference type="AlphaFoldDB" id="A0A3E4ZEF2"/>
<dbReference type="Proteomes" id="UP000284998">
    <property type="component" value="Unassembled WGS sequence"/>
</dbReference>
<evidence type="ECO:0000313" key="2">
    <source>
        <dbReference type="EMBL" id="RHD48861.1"/>
    </source>
</evidence>
<evidence type="ECO:0000313" key="6">
    <source>
        <dbReference type="Proteomes" id="UP000284361"/>
    </source>
</evidence>
<gene>
    <name evidence="4" type="ORF">DW035_08340</name>
    <name evidence="3" type="ORF">DW204_04050</name>
    <name evidence="2" type="ORF">DW789_14555</name>
    <name evidence="1" type="ORF">DXB87_00130</name>
</gene>
<dbReference type="Proteomes" id="UP000284916">
    <property type="component" value="Unassembled WGS sequence"/>
</dbReference>
<name>A0A3E4ZEF2_9BACT</name>
<dbReference type="Proteomes" id="UP000284361">
    <property type="component" value="Unassembled WGS sequence"/>
</dbReference>
<evidence type="ECO:0000313" key="3">
    <source>
        <dbReference type="EMBL" id="RHH47992.1"/>
    </source>
</evidence>
<evidence type="ECO:0000313" key="7">
    <source>
        <dbReference type="Proteomes" id="UP000284916"/>
    </source>
</evidence>
<evidence type="ECO:0000313" key="8">
    <source>
        <dbReference type="Proteomes" id="UP000284998"/>
    </source>
</evidence>
<comment type="caution">
    <text evidence="1">The sequence shown here is derived from an EMBL/GenBank/DDBJ whole genome shotgun (WGS) entry which is preliminary data.</text>
</comment>
<protein>
    <submittedName>
        <fullName evidence="1">Uncharacterized protein</fullName>
    </submittedName>
</protein>
<dbReference type="EMBL" id="QSJG01000043">
    <property type="protein sequence ID" value="RHD48861.1"/>
    <property type="molecule type" value="Genomic_DNA"/>
</dbReference>
<organism evidence="1 5">
    <name type="scientific">Phocaeicola plebeius</name>
    <dbReference type="NCBI Taxonomy" id="310297"/>
    <lineage>
        <taxon>Bacteria</taxon>
        <taxon>Pseudomonadati</taxon>
        <taxon>Bacteroidota</taxon>
        <taxon>Bacteroidia</taxon>
        <taxon>Bacteroidales</taxon>
        <taxon>Bacteroidaceae</taxon>
        <taxon>Phocaeicola</taxon>
    </lineage>
</organism>
<evidence type="ECO:0000313" key="4">
    <source>
        <dbReference type="EMBL" id="RHL15326.1"/>
    </source>
</evidence>
<dbReference type="EMBL" id="QSTW01000001">
    <property type="protein sequence ID" value="RGM93464.1"/>
    <property type="molecule type" value="Genomic_DNA"/>
</dbReference>
<sequence length="108" mass="12281">MDTDIALPVGLKKRPAPVGTISYFISGFITGKSHSLDSKIGCKDIIKSVNKKLFPDSRRRTATTQTQNKTRQNYYAKIQLPAFISDENQRPSIIYITYTRTARAVYYM</sequence>
<dbReference type="EMBL" id="QROI01000011">
    <property type="protein sequence ID" value="RHL15326.1"/>
    <property type="molecule type" value="Genomic_DNA"/>
</dbReference>
<dbReference type="EMBL" id="QRJS01000007">
    <property type="protein sequence ID" value="RHH47992.1"/>
    <property type="molecule type" value="Genomic_DNA"/>
</dbReference>
<proteinExistence type="predicted"/>
<dbReference type="Proteomes" id="UP000260814">
    <property type="component" value="Unassembled WGS sequence"/>
</dbReference>